<reference evidence="1 2" key="2">
    <citation type="submission" date="2013-11" db="EMBL/GenBank/DDBJ databases">
        <title>The Genome Sequence of Phytophthora parasitica INRA-310.</title>
        <authorList>
            <consortium name="The Broad Institute Genomics Platform"/>
            <person name="Russ C."/>
            <person name="Tyler B."/>
            <person name="Panabieres F."/>
            <person name="Shan W."/>
            <person name="Tripathy S."/>
            <person name="Grunwald N."/>
            <person name="Machado M."/>
            <person name="Johnson C.S."/>
            <person name="Arredondo F."/>
            <person name="Hong C."/>
            <person name="Coffey M."/>
            <person name="Young S.K."/>
            <person name="Zeng Q."/>
            <person name="Gargeya S."/>
            <person name="Fitzgerald M."/>
            <person name="Abouelleil A."/>
            <person name="Alvarado L."/>
            <person name="Chapman S.B."/>
            <person name="Gainer-Dewar J."/>
            <person name="Goldberg J."/>
            <person name="Griggs A."/>
            <person name="Gujja S."/>
            <person name="Hansen M."/>
            <person name="Howarth C."/>
            <person name="Imamovic A."/>
            <person name="Ireland A."/>
            <person name="Larimer J."/>
            <person name="McCowan C."/>
            <person name="Murphy C."/>
            <person name="Pearson M."/>
            <person name="Poon T.W."/>
            <person name="Priest M."/>
            <person name="Roberts A."/>
            <person name="Saif S."/>
            <person name="Shea T."/>
            <person name="Sykes S."/>
            <person name="Wortman J."/>
            <person name="Nusbaum C."/>
            <person name="Birren B."/>
        </authorList>
    </citation>
    <scope>NUCLEOTIDE SEQUENCE [LARGE SCALE GENOMIC DNA]</scope>
    <source>
        <strain evidence="1 2">INRA-310</strain>
    </source>
</reference>
<dbReference type="GeneID" id="20189403"/>
<accession>W2RGU6</accession>
<proteinExistence type="predicted"/>
<dbReference type="RefSeq" id="XP_008891251.1">
    <property type="nucleotide sequence ID" value="XM_008893003.1"/>
</dbReference>
<dbReference type="Proteomes" id="UP000018817">
    <property type="component" value="Unassembled WGS sequence"/>
</dbReference>
<dbReference type="EMBL" id="KI669561">
    <property type="protein sequence ID" value="ETN24642.1"/>
    <property type="molecule type" value="Genomic_DNA"/>
</dbReference>
<protein>
    <submittedName>
        <fullName evidence="1">Uncharacterized protein</fullName>
    </submittedName>
</protein>
<evidence type="ECO:0000313" key="2">
    <source>
        <dbReference type="Proteomes" id="UP000018817"/>
    </source>
</evidence>
<sequence length="56" mass="6601">MEKFLGRFQLRVVFAHFLDKQQNTLQRDDDQHAHACFQLRISDPRSEALGRTTATR</sequence>
<gene>
    <name evidence="1" type="ORF">PPTG_20804</name>
</gene>
<evidence type="ECO:0000313" key="1">
    <source>
        <dbReference type="EMBL" id="ETN24642.1"/>
    </source>
</evidence>
<dbReference type="VEuPathDB" id="FungiDB:PPTG_20804"/>
<organism evidence="1 2">
    <name type="scientific">Phytophthora nicotianae (strain INRA-310)</name>
    <name type="common">Phytophthora parasitica</name>
    <dbReference type="NCBI Taxonomy" id="761204"/>
    <lineage>
        <taxon>Eukaryota</taxon>
        <taxon>Sar</taxon>
        <taxon>Stramenopiles</taxon>
        <taxon>Oomycota</taxon>
        <taxon>Peronosporomycetes</taxon>
        <taxon>Peronosporales</taxon>
        <taxon>Peronosporaceae</taxon>
        <taxon>Phytophthora</taxon>
    </lineage>
</organism>
<dbReference type="AlphaFoldDB" id="W2RGU6"/>
<name>W2RGU6_PHYN3</name>
<reference evidence="2" key="1">
    <citation type="submission" date="2011-12" db="EMBL/GenBank/DDBJ databases">
        <authorList>
            <consortium name="The Broad Institute Genome Sequencing Platform"/>
            <person name="Russ C."/>
            <person name="Tyler B."/>
            <person name="Panabieres F."/>
            <person name="Shan W."/>
            <person name="Tripathy S."/>
            <person name="Grunwald N."/>
            <person name="Machado M."/>
            <person name="Young S.K."/>
            <person name="Zeng Q."/>
            <person name="Gargeya S."/>
            <person name="Fitzgerald M."/>
            <person name="Haas B."/>
            <person name="Abouelleil A."/>
            <person name="Alvarado L."/>
            <person name="Arachchi H.M."/>
            <person name="Berlin A."/>
            <person name="Chapman S.B."/>
            <person name="Gearin G."/>
            <person name="Goldberg J."/>
            <person name="Griggs A."/>
            <person name="Gujja S."/>
            <person name="Hansen M."/>
            <person name="Heiman D."/>
            <person name="Howarth C."/>
            <person name="Larimer J."/>
            <person name="Lui A."/>
            <person name="MacDonald P.J.P."/>
            <person name="McCowen C."/>
            <person name="Montmayeur A."/>
            <person name="Murphy C."/>
            <person name="Neiman D."/>
            <person name="Pearson M."/>
            <person name="Priest M."/>
            <person name="Roberts A."/>
            <person name="Saif S."/>
            <person name="Shea T."/>
            <person name="Sisk P."/>
            <person name="Stolte C."/>
            <person name="Sykes S."/>
            <person name="Wortman J."/>
            <person name="Nusbaum C."/>
            <person name="Birren B."/>
        </authorList>
    </citation>
    <scope>NUCLEOTIDE SEQUENCE [LARGE SCALE GENOMIC DNA]</scope>
    <source>
        <strain evidence="2">INRA-310</strain>
    </source>
</reference>